<dbReference type="EMBL" id="JAVDWO010000002">
    <property type="protein sequence ID" value="MDR7192072.1"/>
    <property type="molecule type" value="Genomic_DNA"/>
</dbReference>
<keyword evidence="2" id="KW-1133">Transmembrane helix</keyword>
<feature type="signal peptide" evidence="3">
    <location>
        <begin position="1"/>
        <end position="25"/>
    </location>
</feature>
<feature type="domain" description="DUF4349" evidence="4">
    <location>
        <begin position="75"/>
        <end position="308"/>
    </location>
</feature>
<evidence type="ECO:0000256" key="2">
    <source>
        <dbReference type="SAM" id="Phobius"/>
    </source>
</evidence>
<feature type="chain" id="PRO_5046785434" description="DUF4349 domain-containing protein" evidence="3">
    <location>
        <begin position="26"/>
        <end position="322"/>
    </location>
</feature>
<evidence type="ECO:0000256" key="3">
    <source>
        <dbReference type="SAM" id="SignalP"/>
    </source>
</evidence>
<dbReference type="Proteomes" id="UP001256588">
    <property type="component" value="Unassembled WGS sequence"/>
</dbReference>
<evidence type="ECO:0000313" key="6">
    <source>
        <dbReference type="Proteomes" id="UP001256588"/>
    </source>
</evidence>
<protein>
    <recommendedName>
        <fullName evidence="4">DUF4349 domain-containing protein</fullName>
    </recommendedName>
</protein>
<keyword evidence="2" id="KW-0812">Transmembrane</keyword>
<evidence type="ECO:0000256" key="1">
    <source>
        <dbReference type="SAM" id="MobiDB-lite"/>
    </source>
</evidence>
<organism evidence="5 6">
    <name type="scientific">Luteimonas terrae</name>
    <dbReference type="NCBI Taxonomy" id="1530191"/>
    <lineage>
        <taxon>Bacteria</taxon>
        <taxon>Pseudomonadati</taxon>
        <taxon>Pseudomonadota</taxon>
        <taxon>Gammaproteobacteria</taxon>
        <taxon>Lysobacterales</taxon>
        <taxon>Lysobacteraceae</taxon>
        <taxon>Luteimonas</taxon>
    </lineage>
</organism>
<accession>A0ABU1XTI7</accession>
<name>A0ABU1XTI7_9GAMM</name>
<dbReference type="PROSITE" id="PS51257">
    <property type="entry name" value="PROKAR_LIPOPROTEIN"/>
    <property type="match status" value="1"/>
</dbReference>
<keyword evidence="6" id="KW-1185">Reference proteome</keyword>
<evidence type="ECO:0000313" key="5">
    <source>
        <dbReference type="EMBL" id="MDR7192072.1"/>
    </source>
</evidence>
<dbReference type="RefSeq" id="WP_310232952.1">
    <property type="nucleotide sequence ID" value="NZ_JAVDWO010000002.1"/>
</dbReference>
<comment type="caution">
    <text evidence="5">The sequence shown here is derived from an EMBL/GenBank/DDBJ whole genome shotgun (WGS) entry which is preliminary data.</text>
</comment>
<keyword evidence="2" id="KW-0472">Membrane</keyword>
<feature type="compositionally biased region" description="Low complexity" evidence="1">
    <location>
        <begin position="42"/>
        <end position="53"/>
    </location>
</feature>
<dbReference type="InterPro" id="IPR025645">
    <property type="entry name" value="DUF4349"/>
</dbReference>
<gene>
    <name evidence="5" type="ORF">J2W68_000780</name>
</gene>
<reference evidence="5 6" key="1">
    <citation type="submission" date="2023-07" db="EMBL/GenBank/DDBJ databases">
        <title>Sorghum-associated microbial communities from plants grown in Nebraska, USA.</title>
        <authorList>
            <person name="Schachtman D."/>
        </authorList>
    </citation>
    <scope>NUCLEOTIDE SEQUENCE [LARGE SCALE GENOMIC DNA]</scope>
    <source>
        <strain evidence="5 6">4099</strain>
    </source>
</reference>
<proteinExistence type="predicted"/>
<dbReference type="Pfam" id="PF14257">
    <property type="entry name" value="DUF4349"/>
    <property type="match status" value="1"/>
</dbReference>
<keyword evidence="3" id="KW-0732">Signal</keyword>
<feature type="compositionally biased region" description="Polar residues" evidence="1">
    <location>
        <begin position="58"/>
        <end position="68"/>
    </location>
</feature>
<feature type="transmembrane region" description="Helical" evidence="2">
    <location>
        <begin position="289"/>
        <end position="310"/>
    </location>
</feature>
<evidence type="ECO:0000259" key="4">
    <source>
        <dbReference type="Pfam" id="PF14257"/>
    </source>
</evidence>
<sequence>MHEFRRAAWLSTCVLMMLMSGCAKQSDGAAEMASVAAETPQADAASAEDAAAAGTPVDASTQMASGAMTQEVPGRRFVRTADVRFSVDDVYRSVLAIEDLAAGQGGFVVSNRIRSDTQNVQRHSIGDGQLLELTEYRTQGELIVRVSSDRAQAFLRELAKQMTFLDSRDFEARDVQFDLLRQQLAHARSEELQQSLAQAVRDEDRLDRKGEAFAARAQALAARDDARVAQREVEDRIAFATLSLSLYQPAQVRRSKRADPDAAFAQHRPGFFVRIGQALRGGWQGALDLTVALVAIWPLWVFVIAAVLSARAWMRLRTRKQG</sequence>
<feature type="region of interest" description="Disordered" evidence="1">
    <location>
        <begin position="40"/>
        <end position="68"/>
    </location>
</feature>